<evidence type="ECO:0000256" key="5">
    <source>
        <dbReference type="ARBA" id="ARBA00022630"/>
    </source>
</evidence>
<dbReference type="Gene3D" id="3.40.50.11540">
    <property type="entry name" value="NADH-ubiquinone oxidoreductase 51kDa subunit"/>
    <property type="match status" value="1"/>
</dbReference>
<evidence type="ECO:0000256" key="4">
    <source>
        <dbReference type="ARBA" id="ARBA00022485"/>
    </source>
</evidence>
<evidence type="ECO:0000256" key="6">
    <source>
        <dbReference type="ARBA" id="ARBA00022643"/>
    </source>
</evidence>
<dbReference type="InterPro" id="IPR037225">
    <property type="entry name" value="Nuo51_FMN-bd_sf"/>
</dbReference>
<protein>
    <submittedName>
        <fullName evidence="13">NADH-quinone oxidoreductase subunit F</fullName>
        <ecNumber evidence="13">1.6.5.11</ecNumber>
    </submittedName>
</protein>
<feature type="region of interest" description="Disordered" evidence="10">
    <location>
        <begin position="76"/>
        <end position="98"/>
    </location>
</feature>
<feature type="domain" description="NADH-ubiquinone oxidoreductase 51kDa subunit iron-sulphur binding" evidence="12">
    <location>
        <begin position="213"/>
        <end position="294"/>
    </location>
</feature>
<evidence type="ECO:0000313" key="13">
    <source>
        <dbReference type="EMBL" id="OIQ77441.1"/>
    </source>
</evidence>
<keyword evidence="6" id="KW-0288">FMN</keyword>
<comment type="similarity">
    <text evidence="3">Belongs to the complex I 51 kDa subunit family.</text>
</comment>
<evidence type="ECO:0000259" key="11">
    <source>
        <dbReference type="Pfam" id="PF01512"/>
    </source>
</evidence>
<evidence type="ECO:0000259" key="12">
    <source>
        <dbReference type="Pfam" id="PF10589"/>
    </source>
</evidence>
<dbReference type="SUPFAM" id="SSF140490">
    <property type="entry name" value="Nqo1C-terminal domain-like"/>
    <property type="match status" value="1"/>
</dbReference>
<dbReference type="InterPro" id="IPR011538">
    <property type="entry name" value="Nuo51_FMN-bd"/>
</dbReference>
<dbReference type="InterPro" id="IPR037207">
    <property type="entry name" value="Nuop51_4Fe4S-bd_sf"/>
</dbReference>
<dbReference type="EMBL" id="MLJW01001614">
    <property type="protein sequence ID" value="OIQ77441.1"/>
    <property type="molecule type" value="Genomic_DNA"/>
</dbReference>
<dbReference type="Pfam" id="PF10589">
    <property type="entry name" value="NADH_4Fe-4S"/>
    <property type="match status" value="1"/>
</dbReference>
<reference evidence="13" key="1">
    <citation type="submission" date="2016-10" db="EMBL/GenBank/DDBJ databases">
        <title>Sequence of Gallionella enrichment culture.</title>
        <authorList>
            <person name="Poehlein A."/>
            <person name="Muehling M."/>
            <person name="Daniel R."/>
        </authorList>
    </citation>
    <scope>NUCLEOTIDE SEQUENCE</scope>
</reference>
<keyword evidence="7" id="KW-0479">Metal-binding</keyword>
<comment type="cofactor">
    <cofactor evidence="1">
        <name>FMN</name>
        <dbReference type="ChEBI" id="CHEBI:58210"/>
    </cofactor>
</comment>
<evidence type="ECO:0000256" key="3">
    <source>
        <dbReference type="ARBA" id="ARBA00007523"/>
    </source>
</evidence>
<comment type="caution">
    <text evidence="13">The sequence shown here is derived from an EMBL/GenBank/DDBJ whole genome shotgun (WGS) entry which is preliminary data.</text>
</comment>
<dbReference type="Pfam" id="PF01512">
    <property type="entry name" value="Complex1_51K"/>
    <property type="match status" value="1"/>
</dbReference>
<evidence type="ECO:0000256" key="10">
    <source>
        <dbReference type="SAM" id="MobiDB-lite"/>
    </source>
</evidence>
<dbReference type="SUPFAM" id="SSF142019">
    <property type="entry name" value="Nqo1 FMN-binding domain-like"/>
    <property type="match status" value="1"/>
</dbReference>
<evidence type="ECO:0000256" key="1">
    <source>
        <dbReference type="ARBA" id="ARBA00001917"/>
    </source>
</evidence>
<keyword evidence="4" id="KW-0004">4Fe-4S</keyword>
<dbReference type="EC" id="1.6.5.11" evidence="13"/>
<dbReference type="GO" id="GO:0045333">
    <property type="term" value="P:cellular respiration"/>
    <property type="evidence" value="ECO:0007669"/>
    <property type="project" value="TreeGrafter"/>
</dbReference>
<keyword evidence="8" id="KW-0408">Iron</keyword>
<evidence type="ECO:0000256" key="9">
    <source>
        <dbReference type="ARBA" id="ARBA00023014"/>
    </source>
</evidence>
<evidence type="ECO:0000256" key="2">
    <source>
        <dbReference type="ARBA" id="ARBA00001966"/>
    </source>
</evidence>
<name>A0A1J5Q145_9ZZZZ</name>
<sequence>MRQRPHLVLDGLALAAEALGADRAVVWLHGDDHGTAATLQGAIAERHAARLHEPTLELVMGPSHYLSGESSAITRALQGGPTLPTARRPQDPRSRGPRTLVHNVETLARLALVARGYPPSSTMLLTVLTPVSRMVFEVPRGTPVVDVLEGAGWLRNGPPQAVLLGGYGGQWASWRDLRSATFDEPALRAAGLSIGAGVVAPIAHGACGLAETAAITAYLASMSARQCGPCLFGLPALADGMRALAAGDASRRERAQLLEDLRLVEGRGACHHPDGATRLIASALETFEHDVVEHVAGRPCHESGRISLPVPGGHR</sequence>
<proteinExistence type="inferred from homology"/>
<dbReference type="Gene3D" id="3.10.20.600">
    <property type="match status" value="1"/>
</dbReference>
<dbReference type="InterPro" id="IPR050837">
    <property type="entry name" value="ComplexI_51kDa_subunit"/>
</dbReference>
<evidence type="ECO:0000256" key="7">
    <source>
        <dbReference type="ARBA" id="ARBA00022723"/>
    </source>
</evidence>
<dbReference type="GO" id="GO:0051539">
    <property type="term" value="F:4 iron, 4 sulfur cluster binding"/>
    <property type="evidence" value="ECO:0007669"/>
    <property type="project" value="UniProtKB-KW"/>
</dbReference>
<dbReference type="SUPFAM" id="SSF142984">
    <property type="entry name" value="Nqo1 middle domain-like"/>
    <property type="match status" value="1"/>
</dbReference>
<accession>A0A1J5Q145</accession>
<dbReference type="PANTHER" id="PTHR11780:SF10">
    <property type="entry name" value="NADH DEHYDROGENASE [UBIQUINONE] FLAVOPROTEIN 1, MITOCHONDRIAL"/>
    <property type="match status" value="1"/>
</dbReference>
<dbReference type="Gene3D" id="1.20.1440.230">
    <property type="entry name" value="NADH-ubiquinone oxidoreductase 51kDa subunit, iron-sulphur binding domain"/>
    <property type="match status" value="1"/>
</dbReference>
<dbReference type="GO" id="GO:0046872">
    <property type="term" value="F:metal ion binding"/>
    <property type="evidence" value="ECO:0007669"/>
    <property type="project" value="UniProtKB-KW"/>
</dbReference>
<comment type="cofactor">
    <cofactor evidence="2">
        <name>[4Fe-4S] cluster</name>
        <dbReference type="ChEBI" id="CHEBI:49883"/>
    </cofactor>
</comment>
<keyword evidence="13" id="KW-0560">Oxidoreductase</keyword>
<keyword evidence="9" id="KW-0411">Iron-sulfur</keyword>
<dbReference type="GO" id="GO:0003954">
    <property type="term" value="F:NADH dehydrogenase activity"/>
    <property type="evidence" value="ECO:0007669"/>
    <property type="project" value="TreeGrafter"/>
</dbReference>
<feature type="domain" description="NADH-ubiquinone oxidoreductase 51kDa subunit FMN-binding" evidence="11">
    <location>
        <begin position="1"/>
        <end position="110"/>
    </location>
</feature>
<gene>
    <name evidence="13" type="primary">nuoF_11</name>
    <name evidence="13" type="ORF">GALL_408600</name>
</gene>
<dbReference type="AlphaFoldDB" id="A0A1J5Q145"/>
<dbReference type="InterPro" id="IPR019575">
    <property type="entry name" value="Nuop51_4Fe4S-bd"/>
</dbReference>
<organism evidence="13">
    <name type="scientific">mine drainage metagenome</name>
    <dbReference type="NCBI Taxonomy" id="410659"/>
    <lineage>
        <taxon>unclassified sequences</taxon>
        <taxon>metagenomes</taxon>
        <taxon>ecological metagenomes</taxon>
    </lineage>
</organism>
<evidence type="ECO:0000256" key="8">
    <source>
        <dbReference type="ARBA" id="ARBA00023004"/>
    </source>
</evidence>
<keyword evidence="5" id="KW-0285">Flavoprotein</keyword>
<dbReference type="PANTHER" id="PTHR11780">
    <property type="entry name" value="NADH-UBIQUINONE OXIDOREDUCTASE FLAVOPROTEIN 1 NDUFV1"/>
    <property type="match status" value="1"/>
</dbReference>